<proteinExistence type="predicted"/>
<dbReference type="GO" id="GO:0051536">
    <property type="term" value="F:iron-sulfur cluster binding"/>
    <property type="evidence" value="ECO:0007669"/>
    <property type="project" value="UniProtKB-KW"/>
</dbReference>
<evidence type="ECO:0000256" key="3">
    <source>
        <dbReference type="ARBA" id="ARBA00023014"/>
    </source>
</evidence>
<dbReference type="RefSeq" id="WP_051506291.1">
    <property type="nucleotide sequence ID" value="NZ_JEOB01000001.1"/>
</dbReference>
<dbReference type="EMBL" id="JEOB01000001">
    <property type="protein sequence ID" value="EXM40672.1"/>
    <property type="molecule type" value="Genomic_DNA"/>
</dbReference>
<name>A0A011V590_RUMAL</name>
<organism evidence="5 6">
    <name type="scientific">Ruminococcus albus SY3</name>
    <dbReference type="NCBI Taxonomy" id="1341156"/>
    <lineage>
        <taxon>Bacteria</taxon>
        <taxon>Bacillati</taxon>
        <taxon>Bacillota</taxon>
        <taxon>Clostridia</taxon>
        <taxon>Eubacteriales</taxon>
        <taxon>Oscillospiraceae</taxon>
        <taxon>Ruminococcus</taxon>
    </lineage>
</organism>
<accession>A0A011V590</accession>
<dbReference type="PROSITE" id="PS00198">
    <property type="entry name" value="4FE4S_FER_1"/>
    <property type="match status" value="1"/>
</dbReference>
<keyword evidence="6" id="KW-1185">Reference proteome</keyword>
<evidence type="ECO:0000313" key="5">
    <source>
        <dbReference type="EMBL" id="EXM40672.1"/>
    </source>
</evidence>
<evidence type="ECO:0000256" key="2">
    <source>
        <dbReference type="ARBA" id="ARBA00023004"/>
    </source>
</evidence>
<dbReference type="PROSITE" id="PS51379">
    <property type="entry name" value="4FE4S_FER_2"/>
    <property type="match status" value="2"/>
</dbReference>
<dbReference type="InterPro" id="IPR017896">
    <property type="entry name" value="4Fe4S_Fe-S-bd"/>
</dbReference>
<protein>
    <submittedName>
        <fullName evidence="5">F420H2:quinone oxidoreductase</fullName>
    </submittedName>
</protein>
<feature type="domain" description="4Fe-4S ferredoxin-type" evidence="4">
    <location>
        <begin position="35"/>
        <end position="65"/>
    </location>
</feature>
<dbReference type="PANTHER" id="PTHR43193">
    <property type="match status" value="1"/>
</dbReference>
<dbReference type="Gene3D" id="3.30.70.20">
    <property type="match status" value="1"/>
</dbReference>
<comment type="caution">
    <text evidence="5">The sequence shown here is derived from an EMBL/GenBank/DDBJ whole genome shotgun (WGS) entry which is preliminary data.</text>
</comment>
<dbReference type="PANTHER" id="PTHR43193:SF2">
    <property type="entry name" value="POLYFERREDOXIN PROTEIN FWDF"/>
    <property type="match status" value="1"/>
</dbReference>
<feature type="domain" description="4Fe-4S ferredoxin-type" evidence="4">
    <location>
        <begin position="1"/>
        <end position="30"/>
    </location>
</feature>
<dbReference type="InterPro" id="IPR007525">
    <property type="entry name" value="FrhB_FdhB_C"/>
</dbReference>
<dbReference type="Proteomes" id="UP000021369">
    <property type="component" value="Unassembled WGS sequence"/>
</dbReference>
<gene>
    <name evidence="5" type="ORF">RASY3_02415</name>
</gene>
<keyword evidence="1" id="KW-0479">Metal-binding</keyword>
<dbReference type="InterPro" id="IPR017900">
    <property type="entry name" value="4Fe4S_Fe_S_CS"/>
</dbReference>
<evidence type="ECO:0000313" key="6">
    <source>
        <dbReference type="Proteomes" id="UP000021369"/>
    </source>
</evidence>
<dbReference type="Pfam" id="PF04432">
    <property type="entry name" value="FrhB_FdhB_C"/>
    <property type="match status" value="1"/>
</dbReference>
<evidence type="ECO:0000259" key="4">
    <source>
        <dbReference type="PROSITE" id="PS51379"/>
    </source>
</evidence>
<evidence type="ECO:0000256" key="1">
    <source>
        <dbReference type="ARBA" id="ARBA00022723"/>
    </source>
</evidence>
<reference evidence="5 6" key="1">
    <citation type="submission" date="2013-06" db="EMBL/GenBank/DDBJ databases">
        <title>Rumen cellulosomics: divergent fiber-degrading strategies revealed by comparative genome-wide analysis of six Ruminococcal strains.</title>
        <authorList>
            <person name="Dassa B."/>
            <person name="Borovok I."/>
            <person name="Lamed R."/>
            <person name="Flint H."/>
            <person name="Yeoman C.J."/>
            <person name="White B."/>
            <person name="Bayer E.A."/>
        </authorList>
    </citation>
    <scope>NUCLEOTIDE SEQUENCE [LARGE SCALE GENOMIC DNA]</scope>
    <source>
        <strain evidence="5 6">SY3</strain>
    </source>
</reference>
<sequence>MEQICDKNKCTGCGACQNICKRNAIKMDFNKEGFIIPIFDPSKCVDCQQCIRVCPVNHPRELNEPITAYKGSSNNVEIKKQSSSGGIFSELAKVVLSEGGSVFGAYLDDTLSVRHIMIEDEQDLGKIRGSKYIGSDTSNVFRLIQAKLNEGETVLFSGTPCQVAGLKNYVNNSIGTLITTDFICHGVGSKTLFTMYIEHEEKKINSKVETFVFRSKIKNYTDFPCLFTFNNAKTKTYNFYKTSFGNAFSTGKINRISCSTCQYANKGRVSDITLADCIHNLNMTEKKLGCSFVIISTELGKSLIDKSDISINPINIEEISKVQSHLSKPQSPHEYRSLIFQNIDEGYEYIVNKYMAPPKKSIIKSLKERFRYAKSKFYKS</sequence>
<dbReference type="InterPro" id="IPR052977">
    <property type="entry name" value="Polyferredoxin-like_ET"/>
</dbReference>
<keyword evidence="3" id="KW-0411">Iron-sulfur</keyword>
<dbReference type="OrthoDB" id="430408at2"/>
<dbReference type="PATRIC" id="fig|1341156.4.peg.208"/>
<dbReference type="SUPFAM" id="SSF54862">
    <property type="entry name" value="4Fe-4S ferredoxins"/>
    <property type="match status" value="1"/>
</dbReference>
<dbReference type="GO" id="GO:0046872">
    <property type="term" value="F:metal ion binding"/>
    <property type="evidence" value="ECO:0007669"/>
    <property type="project" value="UniProtKB-KW"/>
</dbReference>
<dbReference type="AlphaFoldDB" id="A0A011V590"/>
<keyword evidence="2" id="KW-0408">Iron</keyword>
<dbReference type="Pfam" id="PF12838">
    <property type="entry name" value="Fer4_7"/>
    <property type="match status" value="1"/>
</dbReference>